<dbReference type="InterPro" id="IPR039900">
    <property type="entry name" value="Pat1-like"/>
</dbReference>
<keyword evidence="4" id="KW-0963">Cytoplasm</keyword>
<feature type="compositionally biased region" description="Low complexity" evidence="8">
    <location>
        <begin position="253"/>
        <end position="268"/>
    </location>
</feature>
<evidence type="ECO:0000259" key="9">
    <source>
        <dbReference type="Pfam" id="PF09770"/>
    </source>
</evidence>
<evidence type="ECO:0000256" key="7">
    <source>
        <dbReference type="SAM" id="Coils"/>
    </source>
</evidence>
<feature type="compositionally biased region" description="Polar residues" evidence="8">
    <location>
        <begin position="215"/>
        <end position="235"/>
    </location>
</feature>
<feature type="region of interest" description="Disordered" evidence="8">
    <location>
        <begin position="71"/>
        <end position="176"/>
    </location>
</feature>
<comment type="subcellular location">
    <subcellularLocation>
        <location evidence="2">Cytoplasm</location>
        <location evidence="2">P-body</location>
    </subcellularLocation>
    <subcellularLocation>
        <location evidence="1">Nucleus</location>
    </subcellularLocation>
</comment>
<dbReference type="PANTHER" id="PTHR21551:SF0">
    <property type="entry name" value="PROTEIN ASSOCIATED WITH TOPO II RELATED-1, ISOFORM A"/>
    <property type="match status" value="1"/>
</dbReference>
<dbReference type="Pfam" id="PF09770">
    <property type="entry name" value="PAT1"/>
    <property type="match status" value="1"/>
</dbReference>
<dbReference type="GO" id="GO:0003723">
    <property type="term" value="F:RNA binding"/>
    <property type="evidence" value="ECO:0007669"/>
    <property type="project" value="UniProtKB-KW"/>
</dbReference>
<gene>
    <name evidence="10" type="ORF">EVJ58_g957</name>
</gene>
<evidence type="ECO:0000313" key="11">
    <source>
        <dbReference type="Proteomes" id="UP000298390"/>
    </source>
</evidence>
<keyword evidence="7" id="KW-0175">Coiled coil</keyword>
<feature type="region of interest" description="Disordered" evidence="8">
    <location>
        <begin position="198"/>
        <end position="268"/>
    </location>
</feature>
<dbReference type="STRING" id="34475.A0A4Y9Z3A4"/>
<feature type="compositionally biased region" description="Low complexity" evidence="8">
    <location>
        <begin position="83"/>
        <end position="112"/>
    </location>
</feature>
<keyword evidence="6" id="KW-0539">Nucleus</keyword>
<proteinExistence type="inferred from homology"/>
<dbReference type="GO" id="GO:0000290">
    <property type="term" value="P:deadenylation-dependent decapping of nuclear-transcribed mRNA"/>
    <property type="evidence" value="ECO:0007669"/>
    <property type="project" value="InterPro"/>
</dbReference>
<reference evidence="10 11" key="1">
    <citation type="submission" date="2019-01" db="EMBL/GenBank/DDBJ databases">
        <title>Genome sequencing of the rare red list fungi Fomitopsis rosea.</title>
        <authorList>
            <person name="Buettner E."/>
            <person name="Kellner H."/>
        </authorList>
    </citation>
    <scope>NUCLEOTIDE SEQUENCE [LARGE SCALE GENOMIC DNA]</scope>
    <source>
        <strain evidence="10 11">DSM 105464</strain>
    </source>
</reference>
<evidence type="ECO:0000256" key="6">
    <source>
        <dbReference type="ARBA" id="ARBA00023242"/>
    </source>
</evidence>
<feature type="compositionally biased region" description="Low complexity" evidence="8">
    <location>
        <begin position="198"/>
        <end position="214"/>
    </location>
</feature>
<evidence type="ECO:0000256" key="1">
    <source>
        <dbReference type="ARBA" id="ARBA00004123"/>
    </source>
</evidence>
<evidence type="ECO:0000256" key="5">
    <source>
        <dbReference type="ARBA" id="ARBA00022884"/>
    </source>
</evidence>
<feature type="compositionally biased region" description="Low complexity" evidence="8">
    <location>
        <begin position="581"/>
        <end position="591"/>
    </location>
</feature>
<evidence type="ECO:0000256" key="2">
    <source>
        <dbReference type="ARBA" id="ARBA00004201"/>
    </source>
</evidence>
<feature type="domain" description="mRNA decay factor PAT1" evidence="9">
    <location>
        <begin position="37"/>
        <end position="959"/>
    </location>
</feature>
<protein>
    <recommendedName>
        <fullName evidence="9">mRNA decay factor PAT1 domain-containing protein</fullName>
    </recommendedName>
</protein>
<evidence type="ECO:0000256" key="8">
    <source>
        <dbReference type="SAM" id="MobiDB-lite"/>
    </source>
</evidence>
<feature type="region of interest" description="Disordered" evidence="8">
    <location>
        <begin position="579"/>
        <end position="608"/>
    </location>
</feature>
<evidence type="ECO:0000256" key="3">
    <source>
        <dbReference type="ARBA" id="ARBA00009138"/>
    </source>
</evidence>
<organism evidence="10 11">
    <name type="scientific">Rhodofomes roseus</name>
    <dbReference type="NCBI Taxonomy" id="34475"/>
    <lineage>
        <taxon>Eukaryota</taxon>
        <taxon>Fungi</taxon>
        <taxon>Dikarya</taxon>
        <taxon>Basidiomycota</taxon>
        <taxon>Agaricomycotina</taxon>
        <taxon>Agaricomycetes</taxon>
        <taxon>Polyporales</taxon>
        <taxon>Rhodofomes</taxon>
    </lineage>
</organism>
<evidence type="ECO:0000256" key="4">
    <source>
        <dbReference type="ARBA" id="ARBA00022490"/>
    </source>
</evidence>
<dbReference type="EMBL" id="SEKV01000029">
    <property type="protein sequence ID" value="TFY68510.1"/>
    <property type="molecule type" value="Genomic_DNA"/>
</dbReference>
<feature type="coiled-coil region" evidence="7">
    <location>
        <begin position="280"/>
        <end position="314"/>
    </location>
</feature>
<comment type="similarity">
    <text evidence="3">Belongs to the PAT1 family.</text>
</comment>
<accession>A0A4Y9Z3A4</accession>
<name>A0A4Y9Z3A4_9APHY</name>
<evidence type="ECO:0000313" key="10">
    <source>
        <dbReference type="EMBL" id="TFY68510.1"/>
    </source>
</evidence>
<dbReference type="GO" id="GO:0000932">
    <property type="term" value="C:P-body"/>
    <property type="evidence" value="ECO:0007669"/>
    <property type="project" value="UniProtKB-SubCell"/>
</dbReference>
<dbReference type="Proteomes" id="UP000298390">
    <property type="component" value="Unassembled WGS sequence"/>
</dbReference>
<dbReference type="AlphaFoldDB" id="A0A4Y9Z3A4"/>
<dbReference type="PANTHER" id="PTHR21551">
    <property type="entry name" value="TOPOISOMERASE II-ASSOCIATED PROTEIN PAT1"/>
    <property type="match status" value="1"/>
</dbReference>
<dbReference type="GO" id="GO:0033962">
    <property type="term" value="P:P-body assembly"/>
    <property type="evidence" value="ECO:0007669"/>
    <property type="project" value="TreeGrafter"/>
</dbReference>
<dbReference type="GO" id="GO:0005634">
    <property type="term" value="C:nucleus"/>
    <property type="evidence" value="ECO:0007669"/>
    <property type="project" value="UniProtKB-SubCell"/>
</dbReference>
<feature type="compositionally biased region" description="Low complexity" evidence="8">
    <location>
        <begin position="148"/>
        <end position="162"/>
    </location>
</feature>
<sequence length="965" mass="107973">MSYFGFDNPIDLESEKRKFLESGGQGSREDIAVYTWGEQGYDGLGDELHEGGDELNDETFGGVGEVGKDFDFSHTVLPSDDLPQAAPSRAQQARPQVYEQPPSQPVQSSAASRPTHSLESVWDDKSPFSVLGRMNGVSRSTEPHHPSHTPSPSQSFKFSPFSATNNEPLPAGQPLGGISSGLSKGAYTLEEVEAEMRAQAALQHQQQQQQQIAQPTSLTHTQMRAQIPRQGTPQHAASPPPRMHPHSQSPRFHQQQQQHQIHLMHVQQQQQERQLLDLARHRERQKLLQEQQLLQQQQQQQIMEQLRLEEIERARQIRLQQMQSANHMHSPLLHQRQSPALSERHPRSVGRQSPAIMGGVGALGGAPLEVPLQQSLAYMPHDIQLQQRLLAEMAQAEFLNSMQGGPQSEREIREERELQEMLRAEAMRKIMEAERSDQKRRRKQGKIQHMSRYNDLMTQSDKDFITRIQVSQLVTQDPYADDFYAQVYGAIIRSRMGIQTQDDRILKFGSGAGVGLGPGQKGSGRRPSAMQRMEAQVERIVNNAKMREKEKISLNSLQGALGKTSGRSYKAAPRQLLQVDASSPSPSPAHAHISKVDEEPRKDGMSAAHEAAKIGHQALGGAANSEGVIAKDPLKHREALMILERLYDLVLDIEQLRRDQPLPEDGFEAQDAWEVELDARVQQLLTGLRLHVYLETSVPHPFISLLMPIKGKRLLPRVVRHLPSERILTMLTLIIACFHQVDVVVNSPKLDTLEESKERAEVEQHSEVFLSSLVQSVLPAIGKLDLSMLTGLLGMLFKHNDVAAVARTPPGIALLTMFLSRVQNIKEAIASVPMTTAEPELPDPIDERRWQEVFDELFNVLAPGLLLLFPSIRISKNSGGSVPYGKVPGTDDMDQPIWQFLAAMAVHSSMEQQQYLVTALRELVLENVSSVRRGFLASEEEREKRMGNVDIFMRALGLDSSQIAV</sequence>
<keyword evidence="5" id="KW-0694">RNA-binding</keyword>
<dbReference type="InterPro" id="IPR019167">
    <property type="entry name" value="PAT1_dom"/>
</dbReference>
<feature type="compositionally biased region" description="Basic and acidic residues" evidence="8">
    <location>
        <begin position="594"/>
        <end position="604"/>
    </location>
</feature>
<comment type="caution">
    <text evidence="10">The sequence shown here is derived from an EMBL/GenBank/DDBJ whole genome shotgun (WGS) entry which is preliminary data.</text>
</comment>